<dbReference type="InterPro" id="IPR027417">
    <property type="entry name" value="P-loop_NTPase"/>
</dbReference>
<sequence>MAEQLTFTLPAKVALGREDYFVSDANAVAVAVIEDWPNWPQGKLVLAAPSGAGKTHLAMVWAAEAGAQTAAARILADPETLATGPRVVEDIDQIAGNRAAETQLFHLHNLMAERGHPLLMTSAIAPARLELALPDLRSRLEATALASLDAPDDMLLTALVVKLFSDRQIALKPEVLSYALPRLPRSFAAARRFVERMDARALAEKKTPGRGLARAVLDEIADG</sequence>
<dbReference type="AlphaFoldDB" id="A0A2T6BKP2"/>
<dbReference type="PANTHER" id="PTHR30050:SF5">
    <property type="entry name" value="DNAA REGULATORY INACTIVATOR HDA"/>
    <property type="match status" value="1"/>
</dbReference>
<dbReference type="GO" id="GO:0003688">
    <property type="term" value="F:DNA replication origin binding"/>
    <property type="evidence" value="ECO:0007669"/>
    <property type="project" value="TreeGrafter"/>
</dbReference>
<dbReference type="PANTHER" id="PTHR30050">
    <property type="entry name" value="CHROMOSOMAL REPLICATION INITIATOR PROTEIN DNAA"/>
    <property type="match status" value="1"/>
</dbReference>
<evidence type="ECO:0000313" key="1">
    <source>
        <dbReference type="EMBL" id="PTX56637.1"/>
    </source>
</evidence>
<dbReference type="SUPFAM" id="SSF52540">
    <property type="entry name" value="P-loop containing nucleoside triphosphate hydrolases"/>
    <property type="match status" value="1"/>
</dbReference>
<accession>A0A2T6BKP2</accession>
<dbReference type="Gene3D" id="3.40.50.300">
    <property type="entry name" value="P-loop containing nucleotide triphosphate hydrolases"/>
    <property type="match status" value="2"/>
</dbReference>
<dbReference type="Proteomes" id="UP000243978">
    <property type="component" value="Unassembled WGS sequence"/>
</dbReference>
<dbReference type="EMBL" id="QBKS01000001">
    <property type="protein sequence ID" value="PTX56637.1"/>
    <property type="molecule type" value="Genomic_DNA"/>
</dbReference>
<dbReference type="OrthoDB" id="7390113at2"/>
<reference evidence="1 2" key="1">
    <citation type="submission" date="2018-04" db="EMBL/GenBank/DDBJ databases">
        <title>Genomic Encyclopedia of Archaeal and Bacterial Type Strains, Phase II (KMG-II): from individual species to whole genera.</title>
        <authorList>
            <person name="Goeker M."/>
        </authorList>
    </citation>
    <scope>NUCLEOTIDE SEQUENCE [LARGE SCALE GENOMIC DNA]</scope>
    <source>
        <strain evidence="1 2">DSM 100977</strain>
    </source>
</reference>
<dbReference type="RefSeq" id="WP_107844816.1">
    <property type="nucleotide sequence ID" value="NZ_QBKS01000001.1"/>
</dbReference>
<protein>
    <submittedName>
        <fullName evidence="1">DnaA protein</fullName>
    </submittedName>
</protein>
<gene>
    <name evidence="1" type="ORF">C8N43_1297</name>
</gene>
<comment type="caution">
    <text evidence="1">The sequence shown here is derived from an EMBL/GenBank/DDBJ whole genome shotgun (WGS) entry which is preliminary data.</text>
</comment>
<dbReference type="Gene3D" id="1.10.8.60">
    <property type="match status" value="1"/>
</dbReference>
<proteinExistence type="predicted"/>
<keyword evidence="2" id="KW-1185">Reference proteome</keyword>
<dbReference type="GO" id="GO:0006270">
    <property type="term" value="P:DNA replication initiation"/>
    <property type="evidence" value="ECO:0007669"/>
    <property type="project" value="TreeGrafter"/>
</dbReference>
<organism evidence="1 2">
    <name type="scientific">Litoreibacter ponti</name>
    <dbReference type="NCBI Taxonomy" id="1510457"/>
    <lineage>
        <taxon>Bacteria</taxon>
        <taxon>Pseudomonadati</taxon>
        <taxon>Pseudomonadota</taxon>
        <taxon>Alphaproteobacteria</taxon>
        <taxon>Rhodobacterales</taxon>
        <taxon>Roseobacteraceae</taxon>
        <taxon>Litoreibacter</taxon>
    </lineage>
</organism>
<dbReference type="GO" id="GO:0005886">
    <property type="term" value="C:plasma membrane"/>
    <property type="evidence" value="ECO:0007669"/>
    <property type="project" value="TreeGrafter"/>
</dbReference>
<evidence type="ECO:0000313" key="2">
    <source>
        <dbReference type="Proteomes" id="UP000243978"/>
    </source>
</evidence>
<name>A0A2T6BKP2_9RHOB</name>